<dbReference type="Gene3D" id="1.10.506.10">
    <property type="entry name" value="GTPase Activation - p120gap, domain 1"/>
    <property type="match status" value="1"/>
</dbReference>
<dbReference type="Pfam" id="PF00616">
    <property type="entry name" value="RasGAP"/>
    <property type="match status" value="1"/>
</dbReference>
<reference evidence="4" key="1">
    <citation type="submission" date="2016-11" db="UniProtKB">
        <authorList>
            <consortium name="WormBaseParasite"/>
        </authorList>
    </citation>
    <scope>IDENTIFICATION</scope>
</reference>
<dbReference type="PANTHER" id="PTHR23101">
    <property type="entry name" value="RAB GDP/GTP EXCHANGE FACTOR"/>
    <property type="match status" value="1"/>
</dbReference>
<dbReference type="GO" id="GO:0005085">
    <property type="term" value="F:guanyl-nucleotide exchange factor activity"/>
    <property type="evidence" value="ECO:0007669"/>
    <property type="project" value="InterPro"/>
</dbReference>
<feature type="compositionally biased region" description="Polar residues" evidence="1">
    <location>
        <begin position="530"/>
        <end position="551"/>
    </location>
</feature>
<feature type="region of interest" description="Disordered" evidence="1">
    <location>
        <begin position="498"/>
        <end position="568"/>
    </location>
</feature>
<dbReference type="InterPro" id="IPR045046">
    <property type="entry name" value="Vps9-like"/>
</dbReference>
<evidence type="ECO:0000256" key="1">
    <source>
        <dbReference type="SAM" id="MobiDB-lite"/>
    </source>
</evidence>
<evidence type="ECO:0000313" key="4">
    <source>
        <dbReference type="WBParaSite" id="Csp11.Scaffold514.g2621.t1"/>
    </source>
</evidence>
<dbReference type="eggNOG" id="KOG2319">
    <property type="taxonomic scope" value="Eukaryota"/>
</dbReference>
<accession>A0A1I7T5L6</accession>
<proteinExistence type="predicted"/>
<evidence type="ECO:0000313" key="3">
    <source>
        <dbReference type="Proteomes" id="UP000095282"/>
    </source>
</evidence>
<dbReference type="Gene3D" id="1.20.1050.80">
    <property type="entry name" value="VPS9 domain"/>
    <property type="match status" value="1"/>
</dbReference>
<dbReference type="Proteomes" id="UP000095282">
    <property type="component" value="Unplaced"/>
</dbReference>
<feature type="region of interest" description="Disordered" evidence="1">
    <location>
        <begin position="627"/>
        <end position="653"/>
    </location>
</feature>
<dbReference type="PROSITE" id="PS50018">
    <property type="entry name" value="RAS_GTPASE_ACTIV_2"/>
    <property type="match status" value="1"/>
</dbReference>
<feature type="domain" description="Ras-GAP" evidence="2">
    <location>
        <begin position="72"/>
        <end position="326"/>
    </location>
</feature>
<evidence type="ECO:0000259" key="2">
    <source>
        <dbReference type="PROSITE" id="PS50018"/>
    </source>
</evidence>
<dbReference type="InterPro" id="IPR008936">
    <property type="entry name" value="Rho_GTPase_activation_prot"/>
</dbReference>
<dbReference type="WBParaSite" id="Csp11.Scaffold514.g2621.t1">
    <property type="protein sequence ID" value="Csp11.Scaffold514.g2621.t1"/>
    <property type="gene ID" value="Csp11.Scaffold514.g2621"/>
</dbReference>
<dbReference type="STRING" id="1561998.A0A1I7T5L6"/>
<dbReference type="InterPro" id="IPR037191">
    <property type="entry name" value="VPS9_dom_sf"/>
</dbReference>
<dbReference type="GO" id="GO:0005829">
    <property type="term" value="C:cytosol"/>
    <property type="evidence" value="ECO:0007669"/>
    <property type="project" value="TreeGrafter"/>
</dbReference>
<dbReference type="SUPFAM" id="SSF109993">
    <property type="entry name" value="VPS9 domain"/>
    <property type="match status" value="1"/>
</dbReference>
<keyword evidence="3" id="KW-1185">Reference proteome</keyword>
<organism evidence="3 4">
    <name type="scientific">Caenorhabditis tropicalis</name>
    <dbReference type="NCBI Taxonomy" id="1561998"/>
    <lineage>
        <taxon>Eukaryota</taxon>
        <taxon>Metazoa</taxon>
        <taxon>Ecdysozoa</taxon>
        <taxon>Nematoda</taxon>
        <taxon>Chromadorea</taxon>
        <taxon>Rhabditida</taxon>
        <taxon>Rhabditina</taxon>
        <taxon>Rhabditomorpha</taxon>
        <taxon>Rhabditoidea</taxon>
        <taxon>Rhabditidae</taxon>
        <taxon>Peloderinae</taxon>
        <taxon>Caenorhabditis</taxon>
    </lineage>
</organism>
<dbReference type="GO" id="GO:0031267">
    <property type="term" value="F:small GTPase binding"/>
    <property type="evidence" value="ECO:0007669"/>
    <property type="project" value="TreeGrafter"/>
</dbReference>
<dbReference type="PANTHER" id="PTHR23101:SF25">
    <property type="entry name" value="GTPASE-ACTIVATING PROTEIN AND VPS9 DOMAIN-CONTAINING PROTEIN 1"/>
    <property type="match status" value="1"/>
</dbReference>
<dbReference type="SUPFAM" id="SSF48350">
    <property type="entry name" value="GTPase activation domain, GAP"/>
    <property type="match status" value="1"/>
</dbReference>
<protein>
    <submittedName>
        <fullName evidence="4">Ras-GAP domain-containing protein</fullName>
    </submittedName>
</protein>
<feature type="compositionally biased region" description="Basic and acidic residues" evidence="1">
    <location>
        <begin position="502"/>
        <end position="522"/>
    </location>
</feature>
<name>A0A1I7T5L6_9PELO</name>
<sequence length="1014" mass="115367">MAHQIENIRSQDKYRPFFELATRIRNQKLLADAENVCRLLKNQTLEPTVACRLLKEINETEAMPAYKHLGHHFSTLDQLLTVLYKEPSSVAEILNAIDQNDVATSDSIIEVLFHLVYSCGLYPEDELKIAQVVCYLLKLQLFKAGSQMRTMLRKETSISTRFYKHFVELMHPTMVYLTKALRRRILDVIQLGNFWLDIDVKQSTARFLRDNKQNEQRLPEYRALVVSKLVEFVDNFLEDIFQALPMLPPNLNWIVRDIFCSLYEVVDDVSAIELSHACKDMIVSNLICPAIISPQKFGVIDNDIRIGSIVNHNLVQIAMIIQMISLREFESPPGEYKDFLNQCRRAHLISEMMDALLVEKMAPDVEIINLIANGSTDTTMETKSRFVGSVADVNFLTKTIMMATPTSGPKISRIVSMCKKLPQNISSSVQKTHVDNSEASPKVSAFRNLSRKMQHSLKKSGDSVNEIELVAKNSDMSIFEKENFELFHLDFSAENYVDVSEEDRQKKETEEKKRQEEVDRLFINDAPSPKNDQSNLLIDFSTTPATNGLTKESSEHGEEFLEPTAPASVLTEYTQIERTPNGSPQDVQAVEVRGSLAKLKSLSDRMKKGITQSNTLSDIRDHLRRSGSVAKHSGGLVSSSSEQNIPDPANGPRDDILAKYASISSIKENKPVLMAKLTSSYCGSQKKEISEPYYSPDNLVSCRAFQNTLRKMVTVLGTISYLPKIGYRNELRESLGKKELLARFIDGLLVETEHRKEYGQAAQLREVKRCIELFKHSDAEILLEHLKLDVAKQEKTVIDMQVDRANLMRKANNISSLEQRVLLNRDLTEQILVDYLMRTFLETGFHSKYIVGKTPEVAAVLKFYEEFKNLQAQDERAEFLKNLMEYLKERLLQNPDWSWATDSMVTRAMGTIQRYVMFSVYENAFRPNKDVDIHRDKLLRGTIAKVSDIVTPVNDFLNIPEHLHGEAPWPSAQAELCLLDTYVTAPDKLNCVVRCCDVINNLVALSSKDAVCFC</sequence>
<dbReference type="GO" id="GO:0030139">
    <property type="term" value="C:endocytic vesicle"/>
    <property type="evidence" value="ECO:0007669"/>
    <property type="project" value="TreeGrafter"/>
</dbReference>
<dbReference type="InterPro" id="IPR001936">
    <property type="entry name" value="RasGAP_dom"/>
</dbReference>
<dbReference type="AlphaFoldDB" id="A0A1I7T5L6"/>
<dbReference type="GO" id="GO:0016192">
    <property type="term" value="P:vesicle-mediated transport"/>
    <property type="evidence" value="ECO:0007669"/>
    <property type="project" value="InterPro"/>
</dbReference>